<evidence type="ECO:0000313" key="9">
    <source>
        <dbReference type="Proteomes" id="UP000838756"/>
    </source>
</evidence>
<dbReference type="GO" id="GO:0004519">
    <property type="term" value="F:endonuclease activity"/>
    <property type="evidence" value="ECO:0007669"/>
    <property type="project" value="UniProtKB-KW"/>
</dbReference>
<dbReference type="CDD" id="cd09274">
    <property type="entry name" value="RNase_HI_RT_Ty3"/>
    <property type="match status" value="1"/>
</dbReference>
<keyword evidence="5" id="KW-0378">Hydrolase</keyword>
<dbReference type="Gene3D" id="3.10.20.370">
    <property type="match status" value="1"/>
</dbReference>
<dbReference type="Proteomes" id="UP000838756">
    <property type="component" value="Unassembled WGS sequence"/>
</dbReference>
<dbReference type="PROSITE" id="PS50878">
    <property type="entry name" value="RT_POL"/>
    <property type="match status" value="1"/>
</dbReference>
<comment type="caution">
    <text evidence="8">The sequence shown here is derived from an EMBL/GenBank/DDBJ whole genome shotgun (WGS) entry which is preliminary data.</text>
</comment>
<dbReference type="InterPro" id="IPR050951">
    <property type="entry name" value="Retrovirus_Pol_polyprotein"/>
</dbReference>
<dbReference type="Pfam" id="PF17917">
    <property type="entry name" value="RT_RNaseH"/>
    <property type="match status" value="1"/>
</dbReference>
<feature type="domain" description="Reverse transcriptase" evidence="7">
    <location>
        <begin position="1"/>
        <end position="65"/>
    </location>
</feature>
<dbReference type="EMBL" id="CAKXAJ010004000">
    <property type="protein sequence ID" value="CAH2208589.1"/>
    <property type="molecule type" value="Genomic_DNA"/>
</dbReference>
<evidence type="ECO:0000256" key="6">
    <source>
        <dbReference type="ARBA" id="ARBA00022918"/>
    </source>
</evidence>
<dbReference type="Gene3D" id="3.30.70.270">
    <property type="match status" value="1"/>
</dbReference>
<evidence type="ECO:0000256" key="4">
    <source>
        <dbReference type="ARBA" id="ARBA00022759"/>
    </source>
</evidence>
<keyword evidence="9" id="KW-1185">Reference proteome</keyword>
<keyword evidence="2" id="KW-0548">Nucleotidyltransferase</keyword>
<name>A0A8S4QFS9_9NEOP</name>
<organism evidence="8 9">
    <name type="scientific">Pararge aegeria aegeria</name>
    <dbReference type="NCBI Taxonomy" id="348720"/>
    <lineage>
        <taxon>Eukaryota</taxon>
        <taxon>Metazoa</taxon>
        <taxon>Ecdysozoa</taxon>
        <taxon>Arthropoda</taxon>
        <taxon>Hexapoda</taxon>
        <taxon>Insecta</taxon>
        <taxon>Pterygota</taxon>
        <taxon>Neoptera</taxon>
        <taxon>Endopterygota</taxon>
        <taxon>Lepidoptera</taxon>
        <taxon>Glossata</taxon>
        <taxon>Ditrysia</taxon>
        <taxon>Papilionoidea</taxon>
        <taxon>Nymphalidae</taxon>
        <taxon>Satyrinae</taxon>
        <taxon>Satyrini</taxon>
        <taxon>Parargina</taxon>
        <taxon>Pararge</taxon>
    </lineage>
</organism>
<evidence type="ECO:0000259" key="7">
    <source>
        <dbReference type="PROSITE" id="PS50878"/>
    </source>
</evidence>
<dbReference type="PANTHER" id="PTHR37984:SF8">
    <property type="entry name" value="CCHC-TYPE DOMAIN-CONTAINING PROTEIN"/>
    <property type="match status" value="1"/>
</dbReference>
<dbReference type="Pfam" id="PF00078">
    <property type="entry name" value="RVT_1"/>
    <property type="match status" value="1"/>
</dbReference>
<gene>
    <name evidence="8" type="primary">jg79</name>
    <name evidence="8" type="ORF">PAEG_LOCUS1178</name>
</gene>
<accession>A0A8S4QFS9</accession>
<dbReference type="InterPro" id="IPR041373">
    <property type="entry name" value="RT_RNaseH"/>
</dbReference>
<keyword evidence="6" id="KW-0695">RNA-directed DNA polymerase</keyword>
<dbReference type="FunFam" id="3.10.20.370:FF:000001">
    <property type="entry name" value="Retrovirus-related Pol polyprotein from transposon 17.6-like protein"/>
    <property type="match status" value="1"/>
</dbReference>
<dbReference type="InterPro" id="IPR000477">
    <property type="entry name" value="RT_dom"/>
</dbReference>
<proteinExistence type="predicted"/>
<dbReference type="OrthoDB" id="2286242at2759"/>
<evidence type="ECO:0000256" key="5">
    <source>
        <dbReference type="ARBA" id="ARBA00022801"/>
    </source>
</evidence>
<keyword evidence="1" id="KW-0808">Transferase</keyword>
<sequence>MIENFDDIEGVCMYIDDLLIYGRNKEEHDERLRRVLERCRKINLKLNEKKCKFGLEEIKYLGHRITKNGLYPDDSHITAITKMPIPNDKKDVERFLGLVKLHSRPVLQYYDVNKPIVISVDASKSGLGACLMQNNLPVCYASKALTKAEQRYAQIEKELFACVFACEKFYAYIYGKTNVIIETDHKPLISIIKKPITDAPARLQRMLLRLQRYTFKLVYKPGKHLYIADALSRAYEPAETVHSSQDRIQIKQIPQCLPRVKFVASLFHRTNGICCE</sequence>
<evidence type="ECO:0000313" key="8">
    <source>
        <dbReference type="EMBL" id="CAH2208589.1"/>
    </source>
</evidence>
<keyword evidence="4" id="KW-0255">Endonuclease</keyword>
<reference evidence="8" key="1">
    <citation type="submission" date="2022-03" db="EMBL/GenBank/DDBJ databases">
        <authorList>
            <person name="Lindestad O."/>
        </authorList>
    </citation>
    <scope>NUCLEOTIDE SEQUENCE</scope>
</reference>
<dbReference type="GO" id="GO:0016787">
    <property type="term" value="F:hydrolase activity"/>
    <property type="evidence" value="ECO:0007669"/>
    <property type="project" value="UniProtKB-KW"/>
</dbReference>
<dbReference type="InterPro" id="IPR043128">
    <property type="entry name" value="Rev_trsase/Diguanyl_cyclase"/>
</dbReference>
<dbReference type="SUPFAM" id="SSF56672">
    <property type="entry name" value="DNA/RNA polymerases"/>
    <property type="match status" value="1"/>
</dbReference>
<evidence type="ECO:0000256" key="2">
    <source>
        <dbReference type="ARBA" id="ARBA00022695"/>
    </source>
</evidence>
<evidence type="ECO:0000256" key="1">
    <source>
        <dbReference type="ARBA" id="ARBA00022679"/>
    </source>
</evidence>
<dbReference type="PANTHER" id="PTHR37984">
    <property type="entry name" value="PROTEIN CBG26694"/>
    <property type="match status" value="1"/>
</dbReference>
<dbReference type="GO" id="GO:0003964">
    <property type="term" value="F:RNA-directed DNA polymerase activity"/>
    <property type="evidence" value="ECO:0007669"/>
    <property type="project" value="UniProtKB-KW"/>
</dbReference>
<dbReference type="InterPro" id="IPR043502">
    <property type="entry name" value="DNA/RNA_pol_sf"/>
</dbReference>
<dbReference type="FunFam" id="3.30.70.270:FF:000003">
    <property type="entry name" value="Transposon Ty3-G Gag-Pol polyprotein"/>
    <property type="match status" value="1"/>
</dbReference>
<evidence type="ECO:0000256" key="3">
    <source>
        <dbReference type="ARBA" id="ARBA00022722"/>
    </source>
</evidence>
<protein>
    <submittedName>
        <fullName evidence="8">Jg79 protein</fullName>
    </submittedName>
</protein>
<keyword evidence="3" id="KW-0540">Nuclease</keyword>
<dbReference type="AlphaFoldDB" id="A0A8S4QFS9"/>